<organism evidence="2 3">
    <name type="scientific">Absidia repens</name>
    <dbReference type="NCBI Taxonomy" id="90262"/>
    <lineage>
        <taxon>Eukaryota</taxon>
        <taxon>Fungi</taxon>
        <taxon>Fungi incertae sedis</taxon>
        <taxon>Mucoromycota</taxon>
        <taxon>Mucoromycotina</taxon>
        <taxon>Mucoromycetes</taxon>
        <taxon>Mucorales</taxon>
        <taxon>Cunninghamellaceae</taxon>
        <taxon>Absidia</taxon>
    </lineage>
</organism>
<gene>
    <name evidence="2" type="ORF">BCR42DRAFT_403334</name>
</gene>
<keyword evidence="1" id="KW-1133">Transmembrane helix</keyword>
<keyword evidence="3" id="KW-1185">Reference proteome</keyword>
<evidence type="ECO:0000313" key="3">
    <source>
        <dbReference type="Proteomes" id="UP000193560"/>
    </source>
</evidence>
<protein>
    <submittedName>
        <fullName evidence="2">Uncharacterized protein</fullName>
    </submittedName>
</protein>
<dbReference type="EMBL" id="MCGE01000002">
    <property type="protein sequence ID" value="ORZ24629.1"/>
    <property type="molecule type" value="Genomic_DNA"/>
</dbReference>
<keyword evidence="1" id="KW-0812">Transmembrane</keyword>
<name>A0A1X2IZ63_9FUNG</name>
<comment type="caution">
    <text evidence="2">The sequence shown here is derived from an EMBL/GenBank/DDBJ whole genome shotgun (WGS) entry which is preliminary data.</text>
</comment>
<dbReference type="AlphaFoldDB" id="A0A1X2IZ63"/>
<reference evidence="2 3" key="1">
    <citation type="submission" date="2016-07" db="EMBL/GenBank/DDBJ databases">
        <title>Pervasive Adenine N6-methylation of Active Genes in Fungi.</title>
        <authorList>
            <consortium name="DOE Joint Genome Institute"/>
            <person name="Mondo S.J."/>
            <person name="Dannebaum R.O."/>
            <person name="Kuo R.C."/>
            <person name="Labutti K."/>
            <person name="Haridas S."/>
            <person name="Kuo A."/>
            <person name="Salamov A."/>
            <person name="Ahrendt S.R."/>
            <person name="Lipzen A."/>
            <person name="Sullivan W."/>
            <person name="Andreopoulos W.B."/>
            <person name="Clum A."/>
            <person name="Lindquist E."/>
            <person name="Daum C."/>
            <person name="Ramamoorthy G.K."/>
            <person name="Gryganskyi A."/>
            <person name="Culley D."/>
            <person name="Magnuson J.K."/>
            <person name="James T.Y."/>
            <person name="O'Malley M.A."/>
            <person name="Stajich J.E."/>
            <person name="Spatafora J.W."/>
            <person name="Visel A."/>
            <person name="Grigoriev I.V."/>
        </authorList>
    </citation>
    <scope>NUCLEOTIDE SEQUENCE [LARGE SCALE GENOMIC DNA]</scope>
    <source>
        <strain evidence="2 3">NRRL 1336</strain>
    </source>
</reference>
<keyword evidence="1" id="KW-0472">Membrane</keyword>
<feature type="transmembrane region" description="Helical" evidence="1">
    <location>
        <begin position="37"/>
        <end position="57"/>
    </location>
</feature>
<accession>A0A1X2IZ63</accession>
<evidence type="ECO:0000313" key="2">
    <source>
        <dbReference type="EMBL" id="ORZ24629.1"/>
    </source>
</evidence>
<dbReference type="Proteomes" id="UP000193560">
    <property type="component" value="Unassembled WGS sequence"/>
</dbReference>
<sequence length="59" mass="6984">MVTTLMGSNCHSSIQEWIHAWNLLWWRKRFRIWKRQLAICYVILSSITAGLTPYGLYGI</sequence>
<proteinExistence type="predicted"/>
<evidence type="ECO:0000256" key="1">
    <source>
        <dbReference type="SAM" id="Phobius"/>
    </source>
</evidence>